<sequence length="206" mass="22848">MQLKTVVKAGVVMTVAFFAIESIRTSYSPRHASPAALATRAALQVPVQSSTDKPAFAFKGFQIQPLARFAIDAKVLSREDYYLGREAELAPMDLALGWKRMAEPAVYRQLDITQGRRWYFYRWRDAPPIPVQEIVESSANMHLIPANAAVEKTLRKAREGASIRITGQLVQATDASGWRWTSSLSRADSGADSCELVFVESAQVQD</sequence>
<dbReference type="Proteomes" id="UP000239326">
    <property type="component" value="Chromosome"/>
</dbReference>
<evidence type="ECO:0000313" key="2">
    <source>
        <dbReference type="Proteomes" id="UP000239326"/>
    </source>
</evidence>
<dbReference type="KEGG" id="simp:C6571_08190"/>
<gene>
    <name evidence="1" type="ORF">C6571_08190</name>
</gene>
<dbReference type="RefSeq" id="WP_106446248.1">
    <property type="nucleotide sequence ID" value="NZ_CP027669.1"/>
</dbReference>
<reference evidence="1 2" key="1">
    <citation type="submission" date="2018-03" db="EMBL/GenBank/DDBJ databases">
        <title>Genome sequencing of Simplicispira sp.</title>
        <authorList>
            <person name="Kim S.-J."/>
            <person name="Heo J."/>
            <person name="Kwon S.-W."/>
        </authorList>
    </citation>
    <scope>NUCLEOTIDE SEQUENCE [LARGE SCALE GENOMIC DNA]</scope>
    <source>
        <strain evidence="1 2">SC1-8</strain>
    </source>
</reference>
<protein>
    <submittedName>
        <fullName evidence="1">Uncharacterized protein</fullName>
    </submittedName>
</protein>
<keyword evidence="2" id="KW-1185">Reference proteome</keyword>
<accession>A0A2S0MZY7</accession>
<organism evidence="1 2">
    <name type="scientific">Simplicispira suum</name>
    <dbReference type="NCBI Taxonomy" id="2109915"/>
    <lineage>
        <taxon>Bacteria</taxon>
        <taxon>Pseudomonadati</taxon>
        <taxon>Pseudomonadota</taxon>
        <taxon>Betaproteobacteria</taxon>
        <taxon>Burkholderiales</taxon>
        <taxon>Comamonadaceae</taxon>
        <taxon>Simplicispira</taxon>
    </lineage>
</organism>
<dbReference type="AlphaFoldDB" id="A0A2S0MZY7"/>
<proteinExistence type="predicted"/>
<dbReference type="EMBL" id="CP027669">
    <property type="protein sequence ID" value="AVO41271.1"/>
    <property type="molecule type" value="Genomic_DNA"/>
</dbReference>
<evidence type="ECO:0000313" key="1">
    <source>
        <dbReference type="EMBL" id="AVO41271.1"/>
    </source>
</evidence>
<dbReference type="OrthoDB" id="6706661at2"/>
<name>A0A2S0MZY7_9BURK</name>